<feature type="compositionally biased region" description="Low complexity" evidence="2">
    <location>
        <begin position="557"/>
        <end position="570"/>
    </location>
</feature>
<keyword evidence="4" id="KW-1185">Reference proteome</keyword>
<comment type="caution">
    <text evidence="3">The sequence shown here is derived from an EMBL/GenBank/DDBJ whole genome shotgun (WGS) entry which is preliminary data.</text>
</comment>
<dbReference type="PANTHER" id="PTHR16127:SF13">
    <property type="entry name" value="GH01188P"/>
    <property type="match status" value="1"/>
</dbReference>
<dbReference type="GO" id="GO:0019905">
    <property type="term" value="F:syntaxin binding"/>
    <property type="evidence" value="ECO:0007669"/>
    <property type="project" value="InterPro"/>
</dbReference>
<dbReference type="AlphaFoldDB" id="A0AA43QVF9"/>
<reference evidence="3" key="1">
    <citation type="journal article" date="2023" name="Genome Biol. Evol.">
        <title>First Whole Genome Sequence and Flow Cytometry Genome Size Data for the Lichen-Forming Fungus Ramalina farinacea (Ascomycota).</title>
        <authorList>
            <person name="Llewellyn T."/>
            <person name="Mian S."/>
            <person name="Hill R."/>
            <person name="Leitch I.J."/>
            <person name="Gaya E."/>
        </authorList>
    </citation>
    <scope>NUCLEOTIDE SEQUENCE</scope>
    <source>
        <strain evidence="3">LIQ254RAFAR</strain>
    </source>
</reference>
<organism evidence="3 4">
    <name type="scientific">Ramalina farinacea</name>
    <dbReference type="NCBI Taxonomy" id="258253"/>
    <lineage>
        <taxon>Eukaryota</taxon>
        <taxon>Fungi</taxon>
        <taxon>Dikarya</taxon>
        <taxon>Ascomycota</taxon>
        <taxon>Pezizomycotina</taxon>
        <taxon>Lecanoromycetes</taxon>
        <taxon>OSLEUM clade</taxon>
        <taxon>Lecanoromycetidae</taxon>
        <taxon>Lecanorales</taxon>
        <taxon>Lecanorineae</taxon>
        <taxon>Ramalinaceae</taxon>
        <taxon>Ramalina</taxon>
    </lineage>
</organism>
<name>A0AA43QVF9_9LECA</name>
<dbReference type="InterPro" id="IPR026183">
    <property type="entry name" value="Taxilin_fam"/>
</dbReference>
<dbReference type="PANTHER" id="PTHR16127">
    <property type="entry name" value="TAXILIN"/>
    <property type="match status" value="1"/>
</dbReference>
<evidence type="ECO:0000256" key="1">
    <source>
        <dbReference type="ARBA" id="ARBA00009550"/>
    </source>
</evidence>
<comment type="similarity">
    <text evidence="1">Belongs to the taxilin family.</text>
</comment>
<feature type="region of interest" description="Disordered" evidence="2">
    <location>
        <begin position="221"/>
        <end position="249"/>
    </location>
</feature>
<sequence>MSGRSSQAPLAPQNPTTSNANLDYINGHGALPDTPAAVPAPSTQTGKKSKNKKAPDANDVGKALAAKINQLELDQAGEKDQELEIGGFSSSAGTRESILGCMKELDLPPDMIAQAMRLLNADGGPKPILQGGPPTPEKMEPLLADLAGVSDLLSALPNLFTAAQQKLTTLPPGLVATLEREVKKATRDLTSLLNQMDNPLAKLETAQKKYSELLSDMRRLDRENAKNKKRADLYQKEKDQGRSQLTKSDAVKSKLEGVCRELQRENKKLKDEQKRIENDEKASREEVSDRADSLFWELDESMLRTENPPQASGTTHLEADEIPWFVDKALTNSSSRFRQRFKSFVEQYELRELHVVSMLRTKDSEVQLATARAEEQRKRAENEANKSRTLTTQVSTFSHTESELRGQLNIYVEKFKQVPSQKQVEDTLNNSNDLFLTFRKEMEEMSKKTKRLEKENLNLTRKHELTNRNILEMAEERTKINKEVEHLKKKNNTLESIVRKMQEQGRTPAPRGGGGAGRGLEGDEEVTESDYDDDEEDEDFGSEEEGDYDVETDEELQAAQAQAQAPAQSAVYGPPPPNSSSASSARVNGGGVHRPVNGEVNGIKSNVAV</sequence>
<evidence type="ECO:0000313" key="4">
    <source>
        <dbReference type="Proteomes" id="UP001161017"/>
    </source>
</evidence>
<feature type="compositionally biased region" description="Basic and acidic residues" evidence="2">
    <location>
        <begin position="221"/>
        <end position="241"/>
    </location>
</feature>
<evidence type="ECO:0000313" key="3">
    <source>
        <dbReference type="EMBL" id="MDI1491045.1"/>
    </source>
</evidence>
<evidence type="ECO:0000256" key="2">
    <source>
        <dbReference type="SAM" id="MobiDB-lite"/>
    </source>
</evidence>
<feature type="region of interest" description="Disordered" evidence="2">
    <location>
        <begin position="500"/>
        <end position="609"/>
    </location>
</feature>
<feature type="compositionally biased region" description="Polar residues" evidence="2">
    <location>
        <begin position="1"/>
        <end position="21"/>
    </location>
</feature>
<accession>A0AA43QVF9</accession>
<feature type="region of interest" description="Disordered" evidence="2">
    <location>
        <begin position="1"/>
        <end position="61"/>
    </location>
</feature>
<proteinExistence type="inferred from homology"/>
<feature type="compositionally biased region" description="Acidic residues" evidence="2">
    <location>
        <begin position="522"/>
        <end position="556"/>
    </location>
</feature>
<dbReference type="Pfam" id="PF09728">
    <property type="entry name" value="Taxilin"/>
    <property type="match status" value="1"/>
</dbReference>
<dbReference type="Proteomes" id="UP001161017">
    <property type="component" value="Unassembled WGS sequence"/>
</dbReference>
<feature type="region of interest" description="Disordered" evidence="2">
    <location>
        <begin position="375"/>
        <end position="398"/>
    </location>
</feature>
<dbReference type="EMBL" id="JAPUFD010000013">
    <property type="protein sequence ID" value="MDI1491045.1"/>
    <property type="molecule type" value="Genomic_DNA"/>
</dbReference>
<feature type="compositionally biased region" description="Basic and acidic residues" evidence="2">
    <location>
        <begin position="375"/>
        <end position="386"/>
    </location>
</feature>
<gene>
    <name evidence="3" type="ORF">OHK93_002250</name>
</gene>
<protein>
    <submittedName>
        <fullName evidence="3">Uncharacterized protein</fullName>
    </submittedName>
</protein>
<feature type="compositionally biased region" description="Polar residues" evidence="2">
    <location>
        <begin position="387"/>
        <end position="398"/>
    </location>
</feature>